<keyword evidence="5" id="KW-0249">Electron transport</keyword>
<evidence type="ECO:0000256" key="8">
    <source>
        <dbReference type="ARBA" id="ARBA00023136"/>
    </source>
</evidence>
<feature type="domain" description="NarG-like" evidence="10">
    <location>
        <begin position="121"/>
        <end position="276"/>
    </location>
</feature>
<name>A0A1F7S052_9BACT</name>
<dbReference type="InterPro" id="IPR036197">
    <property type="entry name" value="NarG-like_sf"/>
</dbReference>
<dbReference type="InterPro" id="IPR023234">
    <property type="entry name" value="NarG-like_domain"/>
</dbReference>
<dbReference type="PANTHER" id="PTHR30598:SF3">
    <property type="entry name" value="RESPIRATORY NITRATE REDUCTASE 1 GAMMA CHAIN"/>
    <property type="match status" value="1"/>
</dbReference>
<dbReference type="PANTHER" id="PTHR30598">
    <property type="entry name" value="NITRATE REDUCTASE PRIVATE CHAPERONE, REDOX ENZYME MATURATION PROTEIN REMP FAMILY"/>
    <property type="match status" value="1"/>
</dbReference>
<keyword evidence="6 9" id="KW-1133">Transmembrane helix</keyword>
<dbReference type="SUPFAM" id="SSF103501">
    <property type="entry name" value="Respiratory nitrate reductase 1 gamma chain"/>
    <property type="match status" value="1"/>
</dbReference>
<reference evidence="11 12" key="1">
    <citation type="journal article" date="2016" name="Nat. Commun.">
        <title>Thousands of microbial genomes shed light on interconnected biogeochemical processes in an aquifer system.</title>
        <authorList>
            <person name="Anantharaman K."/>
            <person name="Brown C.T."/>
            <person name="Hug L.A."/>
            <person name="Sharon I."/>
            <person name="Castelle C.J."/>
            <person name="Probst A.J."/>
            <person name="Thomas B.C."/>
            <person name="Singh A."/>
            <person name="Wilkins M.J."/>
            <person name="Karaoz U."/>
            <person name="Brodie E.L."/>
            <person name="Williams K.H."/>
            <person name="Hubbard S.S."/>
            <person name="Banfield J.F."/>
        </authorList>
    </citation>
    <scope>NUCLEOTIDE SEQUENCE [LARGE SCALE GENOMIC DNA]</scope>
</reference>
<accession>A0A1F7S052</accession>
<evidence type="ECO:0000256" key="4">
    <source>
        <dbReference type="ARBA" id="ARBA00022692"/>
    </source>
</evidence>
<gene>
    <name evidence="11" type="ORF">A2161_21850</name>
</gene>
<dbReference type="GO" id="GO:0019645">
    <property type="term" value="P:anaerobic electron transport chain"/>
    <property type="evidence" value="ECO:0007669"/>
    <property type="project" value="TreeGrafter"/>
</dbReference>
<dbReference type="Pfam" id="PF02665">
    <property type="entry name" value="Nitrate_red_gam"/>
    <property type="match status" value="1"/>
</dbReference>
<proteinExistence type="predicted"/>
<dbReference type="GO" id="GO:0008940">
    <property type="term" value="F:nitrate reductase activity"/>
    <property type="evidence" value="ECO:0007669"/>
    <property type="project" value="TreeGrafter"/>
</dbReference>
<feature type="transmembrane region" description="Helical" evidence="9">
    <location>
        <begin position="164"/>
        <end position="185"/>
    </location>
</feature>
<dbReference type="InterPro" id="IPR047660">
    <property type="entry name" value="DsrM"/>
</dbReference>
<dbReference type="InterPro" id="IPR051936">
    <property type="entry name" value="Heme-iron_electron_transfer"/>
</dbReference>
<evidence type="ECO:0000256" key="5">
    <source>
        <dbReference type="ARBA" id="ARBA00022982"/>
    </source>
</evidence>
<evidence type="ECO:0000256" key="9">
    <source>
        <dbReference type="SAM" id="Phobius"/>
    </source>
</evidence>
<keyword evidence="4 9" id="KW-0812">Transmembrane</keyword>
<evidence type="ECO:0000256" key="6">
    <source>
        <dbReference type="ARBA" id="ARBA00022989"/>
    </source>
</evidence>
<dbReference type="Gene3D" id="1.20.950.20">
    <property type="entry name" value="Transmembrane di-heme cytochromes, Chain C"/>
    <property type="match status" value="1"/>
</dbReference>
<sequence>MSALLSLIAVLILIILATLGVGVLHLNGLFGIVIPYIAVTMFIIGFFYRIFKWASAPVPFRITTTCGQEKSLSWIKRNRLESPFTNLEVVGRMVLEIFCFWSLFRNTKSELKEGPKLVYGSNKYLWAGALAFHYSFLVIFLRHYRFFVEPIPALLNMMQSFDGFFQVGIPVLYITDIVLIGALGYLFFRRVLDPKLRYISLPSDYFALFLLLGIAISGVLMRYFFKVDIIGVKELAIGLVSFHPKTPAGIGLLFYIHLFLVCTLFAYFPFSKLMHMPGIFFSPTRNLANNNRAVRHINPWNYPVKVHTYEEWEDEFREKMKAAGLPLERE</sequence>
<evidence type="ECO:0000313" key="11">
    <source>
        <dbReference type="EMBL" id="OGL46678.1"/>
    </source>
</evidence>
<keyword evidence="7" id="KW-0560">Oxidoreductase</keyword>
<dbReference type="AlphaFoldDB" id="A0A1F7S052"/>
<protein>
    <submittedName>
        <fullName evidence="11">Menaquinol oxidoreductase</fullName>
    </submittedName>
</protein>
<comment type="caution">
    <text evidence="11">The sequence shown here is derived from an EMBL/GenBank/DDBJ whole genome shotgun (WGS) entry which is preliminary data.</text>
</comment>
<evidence type="ECO:0000256" key="7">
    <source>
        <dbReference type="ARBA" id="ARBA00023002"/>
    </source>
</evidence>
<dbReference type="GO" id="GO:0020037">
    <property type="term" value="F:heme binding"/>
    <property type="evidence" value="ECO:0007669"/>
    <property type="project" value="TreeGrafter"/>
</dbReference>
<dbReference type="GO" id="GO:0009055">
    <property type="term" value="F:electron transfer activity"/>
    <property type="evidence" value="ECO:0007669"/>
    <property type="project" value="TreeGrafter"/>
</dbReference>
<feature type="transmembrane region" description="Helical" evidence="9">
    <location>
        <begin position="30"/>
        <end position="51"/>
    </location>
</feature>
<feature type="transmembrane region" description="Helical" evidence="9">
    <location>
        <begin position="205"/>
        <end position="225"/>
    </location>
</feature>
<evidence type="ECO:0000256" key="2">
    <source>
        <dbReference type="ARBA" id="ARBA00022448"/>
    </source>
</evidence>
<dbReference type="NCBIfam" id="NF038037">
    <property type="entry name" value="cytob_DsrM"/>
    <property type="match status" value="1"/>
</dbReference>
<dbReference type="EMBL" id="MGDD01000118">
    <property type="protein sequence ID" value="OGL46678.1"/>
    <property type="molecule type" value="Genomic_DNA"/>
</dbReference>
<comment type="subcellular location">
    <subcellularLocation>
        <location evidence="1">Cell membrane</location>
        <topology evidence="1">Multi-pass membrane protein</topology>
    </subcellularLocation>
</comment>
<keyword evidence="2" id="KW-0813">Transport</keyword>
<dbReference type="GO" id="GO:0005886">
    <property type="term" value="C:plasma membrane"/>
    <property type="evidence" value="ECO:0007669"/>
    <property type="project" value="UniProtKB-SubCell"/>
</dbReference>
<evidence type="ECO:0000256" key="1">
    <source>
        <dbReference type="ARBA" id="ARBA00004651"/>
    </source>
</evidence>
<feature type="transmembrane region" description="Helical" evidence="9">
    <location>
        <begin position="124"/>
        <end position="144"/>
    </location>
</feature>
<evidence type="ECO:0000313" key="12">
    <source>
        <dbReference type="Proteomes" id="UP000179266"/>
    </source>
</evidence>
<organism evidence="11 12">
    <name type="scientific">Candidatus Schekmanbacteria bacterium RBG_13_48_7</name>
    <dbReference type="NCBI Taxonomy" id="1817878"/>
    <lineage>
        <taxon>Bacteria</taxon>
        <taxon>Candidatus Schekmaniibacteriota</taxon>
    </lineage>
</organism>
<feature type="transmembrane region" description="Helical" evidence="9">
    <location>
        <begin position="246"/>
        <end position="268"/>
    </location>
</feature>
<evidence type="ECO:0000256" key="3">
    <source>
        <dbReference type="ARBA" id="ARBA00022475"/>
    </source>
</evidence>
<dbReference type="Proteomes" id="UP000179266">
    <property type="component" value="Unassembled WGS sequence"/>
</dbReference>
<evidence type="ECO:0000259" key="10">
    <source>
        <dbReference type="Pfam" id="PF02665"/>
    </source>
</evidence>
<keyword evidence="8 9" id="KW-0472">Membrane</keyword>
<keyword evidence="3" id="KW-1003">Cell membrane</keyword>